<protein>
    <submittedName>
        <fullName evidence="2">Uncharacterized protein</fullName>
    </submittedName>
</protein>
<comment type="caution">
    <text evidence="2">The sequence shown here is derived from an EMBL/GenBank/DDBJ whole genome shotgun (WGS) entry which is preliminary data.</text>
</comment>
<gene>
    <name evidence="2" type="ORF">CYCCA115_LOCUS9871</name>
</gene>
<accession>A0AAD2CUJ2</accession>
<feature type="compositionally biased region" description="Low complexity" evidence="1">
    <location>
        <begin position="170"/>
        <end position="183"/>
    </location>
</feature>
<proteinExistence type="predicted"/>
<keyword evidence="3" id="KW-1185">Reference proteome</keyword>
<organism evidence="2 3">
    <name type="scientific">Cylindrotheca closterium</name>
    <dbReference type="NCBI Taxonomy" id="2856"/>
    <lineage>
        <taxon>Eukaryota</taxon>
        <taxon>Sar</taxon>
        <taxon>Stramenopiles</taxon>
        <taxon>Ochrophyta</taxon>
        <taxon>Bacillariophyta</taxon>
        <taxon>Bacillariophyceae</taxon>
        <taxon>Bacillariophycidae</taxon>
        <taxon>Bacillariales</taxon>
        <taxon>Bacillariaceae</taxon>
        <taxon>Cylindrotheca</taxon>
    </lineage>
</organism>
<feature type="non-terminal residue" evidence="2">
    <location>
        <position position="1"/>
    </location>
</feature>
<feature type="region of interest" description="Disordered" evidence="1">
    <location>
        <begin position="160"/>
        <end position="194"/>
    </location>
</feature>
<dbReference type="Proteomes" id="UP001295423">
    <property type="component" value="Unassembled WGS sequence"/>
</dbReference>
<evidence type="ECO:0000313" key="2">
    <source>
        <dbReference type="EMBL" id="CAJ1945726.1"/>
    </source>
</evidence>
<reference evidence="2" key="1">
    <citation type="submission" date="2023-08" db="EMBL/GenBank/DDBJ databases">
        <authorList>
            <person name="Audoor S."/>
            <person name="Bilcke G."/>
        </authorList>
    </citation>
    <scope>NUCLEOTIDE SEQUENCE</scope>
</reference>
<dbReference type="EMBL" id="CAKOGP040001473">
    <property type="protein sequence ID" value="CAJ1945726.1"/>
    <property type="molecule type" value="Genomic_DNA"/>
</dbReference>
<dbReference type="AlphaFoldDB" id="A0AAD2CUJ2"/>
<evidence type="ECO:0000313" key="3">
    <source>
        <dbReference type="Proteomes" id="UP001295423"/>
    </source>
</evidence>
<sequence>EALRVSNISWAEQHVGGHADRTKTWRQMSWWERRNSEVDDIAQGYADELIATNDTIATNPKFFSEPCAIYINNEKVSCLALESVDKAVVLPELMEYWAAKGRLWPIVHQAMKSLKPAEQRFITKHTVGMCSVSKFGKRWGLDSENRCPLCGLEEDPAYTSPAALPPGPRPSGNSYSKNSKNGSSPPPLIHPSPNSLGPFFAPSAPLTTSLEQRLRGTAYTECLLPPSPTSVRLNSALAPSVSSKAFSSTARPTSSNNSTALAVVADPVTAGLPIYLHSSSLSVKACGSIAMMSFILTTTSSTNSARLLSIDASTKSLTWVFATYLGTFIEKRKSETKQHANTQNQPICSA</sequence>
<evidence type="ECO:0000256" key="1">
    <source>
        <dbReference type="SAM" id="MobiDB-lite"/>
    </source>
</evidence>
<name>A0AAD2CUJ2_9STRA</name>